<evidence type="ECO:0000256" key="5">
    <source>
        <dbReference type="ARBA" id="ARBA00023274"/>
    </source>
</evidence>
<keyword evidence="3 7" id="KW-0694">RNA-binding</keyword>
<dbReference type="SUPFAM" id="SSF53137">
    <property type="entry name" value="Translational machinery components"/>
    <property type="match status" value="1"/>
</dbReference>
<dbReference type="GO" id="GO:0022625">
    <property type="term" value="C:cytosolic large ribosomal subunit"/>
    <property type="evidence" value="ECO:0007669"/>
    <property type="project" value="TreeGrafter"/>
</dbReference>
<keyword evidence="4 7" id="KW-0689">Ribosomal protein</keyword>
<proteinExistence type="inferred from homology"/>
<keyword evidence="5 7" id="KW-0687">Ribonucleoprotein</keyword>
<comment type="subunit">
    <text evidence="7">Part of the 50S ribosomal subunit; part of the 5S rRNA/L5/L18/L25 subcomplex. Contacts the 5S and 23S rRNAs.</text>
</comment>
<dbReference type="EMBL" id="FNLL01000022">
    <property type="protein sequence ID" value="SDU64418.1"/>
    <property type="molecule type" value="Genomic_DNA"/>
</dbReference>
<organism evidence="8 9">
    <name type="scientific">Desulfobacula phenolica</name>
    <dbReference type="NCBI Taxonomy" id="90732"/>
    <lineage>
        <taxon>Bacteria</taxon>
        <taxon>Pseudomonadati</taxon>
        <taxon>Thermodesulfobacteriota</taxon>
        <taxon>Desulfobacteria</taxon>
        <taxon>Desulfobacterales</taxon>
        <taxon>Desulfobacteraceae</taxon>
        <taxon>Desulfobacula</taxon>
    </lineage>
</organism>
<dbReference type="PANTHER" id="PTHR12899">
    <property type="entry name" value="39S RIBOSOMAL PROTEIN L18, MITOCHONDRIAL"/>
    <property type="match status" value="1"/>
</dbReference>
<protein>
    <recommendedName>
        <fullName evidence="6 7">Large ribosomal subunit protein uL18</fullName>
    </recommendedName>
</protein>
<gene>
    <name evidence="7" type="primary">rplR</name>
    <name evidence="8" type="ORF">SAMN04487931_12218</name>
</gene>
<comment type="function">
    <text evidence="7">This is one of the proteins that bind and probably mediate the attachment of the 5S RNA into the large ribosomal subunit, where it forms part of the central protuberance.</text>
</comment>
<evidence type="ECO:0000313" key="8">
    <source>
        <dbReference type="EMBL" id="SDU64418.1"/>
    </source>
</evidence>
<evidence type="ECO:0000256" key="3">
    <source>
        <dbReference type="ARBA" id="ARBA00022884"/>
    </source>
</evidence>
<evidence type="ECO:0000256" key="4">
    <source>
        <dbReference type="ARBA" id="ARBA00022980"/>
    </source>
</evidence>
<dbReference type="GO" id="GO:0006412">
    <property type="term" value="P:translation"/>
    <property type="evidence" value="ECO:0007669"/>
    <property type="project" value="UniProtKB-UniRule"/>
</dbReference>
<dbReference type="InterPro" id="IPR004389">
    <property type="entry name" value="Ribosomal_uL18_bac-type"/>
</dbReference>
<reference evidence="9" key="1">
    <citation type="submission" date="2016-10" db="EMBL/GenBank/DDBJ databases">
        <authorList>
            <person name="Varghese N."/>
            <person name="Submissions S."/>
        </authorList>
    </citation>
    <scope>NUCLEOTIDE SEQUENCE [LARGE SCALE GENOMIC DNA]</scope>
    <source>
        <strain evidence="9">DSM 3384</strain>
    </source>
</reference>
<evidence type="ECO:0000256" key="7">
    <source>
        <dbReference type="HAMAP-Rule" id="MF_01337"/>
    </source>
</evidence>
<dbReference type="GO" id="GO:0008097">
    <property type="term" value="F:5S rRNA binding"/>
    <property type="evidence" value="ECO:0007669"/>
    <property type="project" value="TreeGrafter"/>
</dbReference>
<dbReference type="AlphaFoldDB" id="A0A1H2K7P0"/>
<dbReference type="CDD" id="cd00432">
    <property type="entry name" value="Ribosomal_L18_L5e"/>
    <property type="match status" value="1"/>
</dbReference>
<keyword evidence="9" id="KW-1185">Reference proteome</keyword>
<dbReference type="InterPro" id="IPR057268">
    <property type="entry name" value="Ribosomal_L18"/>
</dbReference>
<dbReference type="GO" id="GO:0003735">
    <property type="term" value="F:structural constituent of ribosome"/>
    <property type="evidence" value="ECO:0007669"/>
    <property type="project" value="InterPro"/>
</dbReference>
<sequence length="122" mass="13749">MGNTSPRLVSRLKRKRRIKKNIFGHQDRPRLSVFRTSKHIYAQIIDDTDRITLVSASTLDKEYSDNKVEGKKVEIAKAIGSLIGKRALDKGITKVVLDRNGFLYHGRIKALSDGAREAGLIF</sequence>
<evidence type="ECO:0000256" key="2">
    <source>
        <dbReference type="ARBA" id="ARBA00022730"/>
    </source>
</evidence>
<accession>A0A1H2K7P0</accession>
<keyword evidence="2 7" id="KW-0699">rRNA-binding</keyword>
<evidence type="ECO:0000256" key="1">
    <source>
        <dbReference type="ARBA" id="ARBA00007116"/>
    </source>
</evidence>
<dbReference type="NCBIfam" id="TIGR00060">
    <property type="entry name" value="L18_bact"/>
    <property type="match status" value="1"/>
</dbReference>
<dbReference type="HAMAP" id="MF_01337_B">
    <property type="entry name" value="Ribosomal_uL18_B"/>
    <property type="match status" value="1"/>
</dbReference>
<dbReference type="Pfam" id="PF00861">
    <property type="entry name" value="Ribosomal_L18p"/>
    <property type="match status" value="1"/>
</dbReference>
<dbReference type="InterPro" id="IPR005484">
    <property type="entry name" value="Ribosomal_uL18_bac/plant/anim"/>
</dbReference>
<dbReference type="RefSeq" id="WP_092238469.1">
    <property type="nucleotide sequence ID" value="NZ_FNLL01000022.1"/>
</dbReference>
<dbReference type="PANTHER" id="PTHR12899:SF3">
    <property type="entry name" value="LARGE RIBOSOMAL SUBUNIT PROTEIN UL18M"/>
    <property type="match status" value="1"/>
</dbReference>
<dbReference type="Gene3D" id="3.30.420.100">
    <property type="match status" value="1"/>
</dbReference>
<name>A0A1H2K7P0_9BACT</name>
<evidence type="ECO:0000256" key="6">
    <source>
        <dbReference type="ARBA" id="ARBA00035197"/>
    </source>
</evidence>
<evidence type="ECO:0000313" key="9">
    <source>
        <dbReference type="Proteomes" id="UP000199608"/>
    </source>
</evidence>
<dbReference type="FunFam" id="3.30.420.100:FF:000001">
    <property type="entry name" value="50S ribosomal protein L18"/>
    <property type="match status" value="1"/>
</dbReference>
<comment type="similarity">
    <text evidence="1 7">Belongs to the universal ribosomal protein uL18 family.</text>
</comment>
<dbReference type="Proteomes" id="UP000199608">
    <property type="component" value="Unassembled WGS sequence"/>
</dbReference>